<feature type="region of interest" description="Disordered" evidence="1">
    <location>
        <begin position="319"/>
        <end position="338"/>
    </location>
</feature>
<feature type="compositionally biased region" description="Basic and acidic residues" evidence="1">
    <location>
        <begin position="240"/>
        <end position="265"/>
    </location>
</feature>
<name>A0AAV0CKS0_9ASTE</name>
<feature type="region of interest" description="Disordered" evidence="1">
    <location>
        <begin position="181"/>
        <end position="203"/>
    </location>
</feature>
<dbReference type="PANTHER" id="PTHR35696">
    <property type="entry name" value="ELECTRON CARRIER/IRON ION-BINDING PROTEIN"/>
    <property type="match status" value="1"/>
</dbReference>
<dbReference type="AlphaFoldDB" id="A0AAV0CKS0"/>
<dbReference type="Proteomes" id="UP001152523">
    <property type="component" value="Unassembled WGS sequence"/>
</dbReference>
<dbReference type="PANTHER" id="PTHR35696:SF1">
    <property type="entry name" value="ELECTRON CARRIER_IRON ION-BINDING PROTEIN"/>
    <property type="match status" value="1"/>
</dbReference>
<feature type="compositionally biased region" description="Polar residues" evidence="1">
    <location>
        <begin position="322"/>
        <end position="335"/>
    </location>
</feature>
<feature type="compositionally biased region" description="Polar residues" evidence="1">
    <location>
        <begin position="17"/>
        <end position="30"/>
    </location>
</feature>
<evidence type="ECO:0000313" key="2">
    <source>
        <dbReference type="EMBL" id="CAH9079995.1"/>
    </source>
</evidence>
<proteinExistence type="predicted"/>
<accession>A0AAV0CKS0</accession>
<feature type="compositionally biased region" description="Polar residues" evidence="1">
    <location>
        <begin position="181"/>
        <end position="195"/>
    </location>
</feature>
<sequence length="375" mass="42476">MAASFPALGKPMADTSAAVSTPPTINTSKNLRGLNKPKCNQCGNVARSRCPFQSCKSCCAKAQNPCHIHVLKGQSNLPDKAPSFGSPIVDQQPNDASHPGTSHRPASFRQLSTNFAQFNNLQSPLRSRKPITRKEAEVINEWRFLKLKEFRDNNIEIENEAFDRYMQNVSLLEEVFAVNSSQDWQTDNKSSTENPEPSGEEEKLVAGFKLQLRSDPVRIENTRKRMQCIVEKGLHKRRKLESDEGTNEKLPKNPETNDKNNKSPHVEWTSALSDLIDKLNAARNEEDLKACWEMKTELFKRRDPEKIQVQSDDCLRLEEEASFSSKEPPTPNSGFSLKEESGYCPPKWFSMATMDQEELSRVSAQFDSLEEIEKL</sequence>
<dbReference type="EMBL" id="CAMAPF010000034">
    <property type="protein sequence ID" value="CAH9079995.1"/>
    <property type="molecule type" value="Genomic_DNA"/>
</dbReference>
<evidence type="ECO:0000313" key="4">
    <source>
        <dbReference type="Proteomes" id="UP001152523"/>
    </source>
</evidence>
<gene>
    <name evidence="3" type="ORF">CEPIT_LOCUS33520</name>
    <name evidence="2" type="ORF">CEPIT_LOCUS7136</name>
</gene>
<reference evidence="2" key="1">
    <citation type="submission" date="2022-07" db="EMBL/GenBank/DDBJ databases">
        <authorList>
            <person name="Macas J."/>
            <person name="Novak P."/>
            <person name="Neumann P."/>
        </authorList>
    </citation>
    <scope>NUCLEOTIDE SEQUENCE</scope>
</reference>
<evidence type="ECO:0000256" key="1">
    <source>
        <dbReference type="SAM" id="MobiDB-lite"/>
    </source>
</evidence>
<feature type="region of interest" description="Disordered" evidence="1">
    <location>
        <begin position="1"/>
        <end position="30"/>
    </location>
</feature>
<protein>
    <submittedName>
        <fullName evidence="2">Uncharacterized protein</fullName>
    </submittedName>
</protein>
<dbReference type="EMBL" id="CAMAPF010000980">
    <property type="protein sequence ID" value="CAH9134188.1"/>
    <property type="molecule type" value="Genomic_DNA"/>
</dbReference>
<keyword evidence="4" id="KW-1185">Reference proteome</keyword>
<feature type="region of interest" description="Disordered" evidence="1">
    <location>
        <begin position="77"/>
        <end position="105"/>
    </location>
</feature>
<comment type="caution">
    <text evidence="2">The sequence shown here is derived from an EMBL/GenBank/DDBJ whole genome shotgun (WGS) entry which is preliminary data.</text>
</comment>
<organism evidence="2 4">
    <name type="scientific">Cuscuta epithymum</name>
    <dbReference type="NCBI Taxonomy" id="186058"/>
    <lineage>
        <taxon>Eukaryota</taxon>
        <taxon>Viridiplantae</taxon>
        <taxon>Streptophyta</taxon>
        <taxon>Embryophyta</taxon>
        <taxon>Tracheophyta</taxon>
        <taxon>Spermatophyta</taxon>
        <taxon>Magnoliopsida</taxon>
        <taxon>eudicotyledons</taxon>
        <taxon>Gunneridae</taxon>
        <taxon>Pentapetalae</taxon>
        <taxon>asterids</taxon>
        <taxon>lamiids</taxon>
        <taxon>Solanales</taxon>
        <taxon>Convolvulaceae</taxon>
        <taxon>Cuscuteae</taxon>
        <taxon>Cuscuta</taxon>
        <taxon>Cuscuta subgen. Cuscuta</taxon>
    </lineage>
</organism>
<evidence type="ECO:0000313" key="3">
    <source>
        <dbReference type="EMBL" id="CAH9134188.1"/>
    </source>
</evidence>
<feature type="region of interest" description="Disordered" evidence="1">
    <location>
        <begin position="237"/>
        <end position="265"/>
    </location>
</feature>